<proteinExistence type="predicted"/>
<reference evidence="1" key="1">
    <citation type="submission" date="2020-07" db="EMBL/GenBank/DDBJ databases">
        <authorList>
            <person name="Lin J."/>
        </authorList>
    </citation>
    <scope>NUCLEOTIDE SEQUENCE</scope>
</reference>
<gene>
    <name evidence="1" type="ORF">CB5_LOCUS19166</name>
</gene>
<organism evidence="1">
    <name type="scientific">Ananas comosus var. bracteatus</name>
    <name type="common">red pineapple</name>
    <dbReference type="NCBI Taxonomy" id="296719"/>
    <lineage>
        <taxon>Eukaryota</taxon>
        <taxon>Viridiplantae</taxon>
        <taxon>Streptophyta</taxon>
        <taxon>Embryophyta</taxon>
        <taxon>Tracheophyta</taxon>
        <taxon>Spermatophyta</taxon>
        <taxon>Magnoliopsida</taxon>
        <taxon>Liliopsida</taxon>
        <taxon>Poales</taxon>
        <taxon>Bromeliaceae</taxon>
        <taxon>Bromelioideae</taxon>
        <taxon>Ananas</taxon>
    </lineage>
</organism>
<dbReference type="EMBL" id="LR862153">
    <property type="protein sequence ID" value="CAD1835955.1"/>
    <property type="molecule type" value="Genomic_DNA"/>
</dbReference>
<dbReference type="AlphaFoldDB" id="A0A6V7PYY7"/>
<evidence type="ECO:0000313" key="1">
    <source>
        <dbReference type="EMBL" id="CAD1835955.1"/>
    </source>
</evidence>
<protein>
    <submittedName>
        <fullName evidence="1">Uncharacterized protein</fullName>
    </submittedName>
</protein>
<name>A0A6V7PYY7_ANACO</name>
<sequence>MNSPLVSGKNEWDSLTRVTERPPLFDSSFCFCFSLVLSFELFRERRSNPKATNPLPERNARSKGVSANARKPLRVGLEFSCSLQYRTQLSKHCCVQRMIGIGYILAESFESGDDIVIGHSRVAAEYQNVMSELGFGLSLPEIVESLIKELSNSKIADWGARFVSDQHFNASICETGRLGCLFVELLILVAYSPGGIRPLPFDLWLGFPEGFLVCPYTIGMVRQMLLESCPPDWD</sequence>
<accession>A0A6V7PYY7</accession>